<dbReference type="Pfam" id="PF20803">
    <property type="entry name" value="PaaX_M"/>
    <property type="match status" value="1"/>
</dbReference>
<dbReference type="InterPro" id="IPR048846">
    <property type="entry name" value="PaaX-like_central"/>
</dbReference>
<evidence type="ECO:0000313" key="2">
    <source>
        <dbReference type="EMBL" id="KKW46939.1"/>
    </source>
</evidence>
<evidence type="ECO:0000259" key="1">
    <source>
        <dbReference type="Pfam" id="PF20803"/>
    </source>
</evidence>
<comment type="caution">
    <text evidence="2">The sequence shown here is derived from an EMBL/GenBank/DDBJ whole genome shotgun (WGS) entry which is preliminary data.</text>
</comment>
<proteinExistence type="predicted"/>
<dbReference type="EMBL" id="LCSD01000024">
    <property type="protein sequence ID" value="KKW46939.1"/>
    <property type="molecule type" value="Genomic_DNA"/>
</dbReference>
<evidence type="ECO:0000313" key="3">
    <source>
        <dbReference type="Proteomes" id="UP000034789"/>
    </source>
</evidence>
<gene>
    <name evidence="2" type="ORF">UY98_C0024G0004</name>
</gene>
<accession>A0A0G2BM27</accession>
<organism evidence="2 3">
    <name type="scientific">Candidatus Kaiserbacteria bacterium GW2011_GWA2_58_9</name>
    <dbReference type="NCBI Taxonomy" id="1618672"/>
    <lineage>
        <taxon>Bacteria</taxon>
        <taxon>Candidatus Kaiseribacteriota</taxon>
    </lineage>
</organism>
<dbReference type="Proteomes" id="UP000034789">
    <property type="component" value="Unassembled WGS sequence"/>
</dbReference>
<name>A0A0G2BM27_9BACT</name>
<feature type="domain" description="Transcriptional repressor PaaX-like central Cas2-like" evidence="1">
    <location>
        <begin position="101"/>
        <end position="173"/>
    </location>
</feature>
<sequence length="186" mass="21858">MKAGKKFQRRERTIKILKMVAVGALMIGIGAVPPPWALGRILKELTMSDSAKNRRYARRKWSEIKKRGYIRSDGRSYALTQRAERILSESELWNLKIPKQKDWDQCWYLVLFDIPVRKNQSRLSFDGILRNLGLVMYQRSVWIYPHPCQGTIEQIARFYGIYDHVSYATAIALDRQASLRRHFKVK</sequence>
<dbReference type="SUPFAM" id="SSF143430">
    <property type="entry name" value="TTP0101/SSO1404-like"/>
    <property type="match status" value="1"/>
</dbReference>
<protein>
    <recommendedName>
        <fullName evidence="1">Transcriptional repressor PaaX-like central Cas2-like domain-containing protein</fullName>
    </recommendedName>
</protein>
<reference evidence="2 3" key="1">
    <citation type="journal article" date="2015" name="Nature">
        <title>rRNA introns, odd ribosomes, and small enigmatic genomes across a large radiation of phyla.</title>
        <authorList>
            <person name="Brown C.T."/>
            <person name="Hug L.A."/>
            <person name="Thomas B.C."/>
            <person name="Sharon I."/>
            <person name="Castelle C.J."/>
            <person name="Singh A."/>
            <person name="Wilkins M.J."/>
            <person name="Williams K.H."/>
            <person name="Banfield J.F."/>
        </authorList>
    </citation>
    <scope>NUCLEOTIDE SEQUENCE [LARGE SCALE GENOMIC DNA]</scope>
</reference>
<dbReference type="AlphaFoldDB" id="A0A0G2BM27"/>
<dbReference type="Gene3D" id="3.30.70.2650">
    <property type="match status" value="1"/>
</dbReference>